<reference evidence="2" key="2">
    <citation type="submission" date="2020-09" db="EMBL/GenBank/DDBJ databases">
        <authorList>
            <person name="Sun Q."/>
            <person name="Zhou Y."/>
        </authorList>
    </citation>
    <scope>NUCLEOTIDE SEQUENCE</scope>
    <source>
        <strain evidence="2">CGMCC 1.6293</strain>
    </source>
</reference>
<reference evidence="2" key="1">
    <citation type="journal article" date="2014" name="Int. J. Syst. Evol. Microbiol.">
        <title>Complete genome sequence of Corynebacterium casei LMG S-19264T (=DSM 44701T), isolated from a smear-ripened cheese.</title>
        <authorList>
            <consortium name="US DOE Joint Genome Institute (JGI-PGF)"/>
            <person name="Walter F."/>
            <person name="Albersmeier A."/>
            <person name="Kalinowski J."/>
            <person name="Ruckert C."/>
        </authorList>
    </citation>
    <scope>NUCLEOTIDE SEQUENCE</scope>
    <source>
        <strain evidence="2">CGMCC 1.6293</strain>
    </source>
</reference>
<dbReference type="Proteomes" id="UP000649829">
    <property type="component" value="Unassembled WGS sequence"/>
</dbReference>
<comment type="caution">
    <text evidence="2">The sequence shown here is derived from an EMBL/GenBank/DDBJ whole genome shotgun (WGS) entry which is preliminary data.</text>
</comment>
<accession>A0A917SMG7</accession>
<dbReference type="AlphaFoldDB" id="A0A917SMG7"/>
<gene>
    <name evidence="2" type="ORF">GCM10011534_06160</name>
</gene>
<sequence>MMPERGNRPVSMRAAQGSRWRDPRGLAKSSRAAHLAGMRGPDCRVQTYRQTMSSAPTTPNTQGQQQQGQQASAPRPAAPTTRFSDWASI</sequence>
<evidence type="ECO:0000313" key="2">
    <source>
        <dbReference type="EMBL" id="GGL87032.1"/>
    </source>
</evidence>
<feature type="region of interest" description="Disordered" evidence="1">
    <location>
        <begin position="1"/>
        <end position="89"/>
    </location>
</feature>
<organism evidence="2 3">
    <name type="scientific">Pseudooceanicola nanhaiensis</name>
    <dbReference type="NCBI Taxonomy" id="375761"/>
    <lineage>
        <taxon>Bacteria</taxon>
        <taxon>Pseudomonadati</taxon>
        <taxon>Pseudomonadota</taxon>
        <taxon>Alphaproteobacteria</taxon>
        <taxon>Rhodobacterales</taxon>
        <taxon>Paracoccaceae</taxon>
        <taxon>Pseudooceanicola</taxon>
    </lineage>
</organism>
<dbReference type="EMBL" id="BMLF01000001">
    <property type="protein sequence ID" value="GGL87032.1"/>
    <property type="molecule type" value="Genomic_DNA"/>
</dbReference>
<proteinExistence type="predicted"/>
<protein>
    <submittedName>
        <fullName evidence="2">Uncharacterized protein</fullName>
    </submittedName>
</protein>
<feature type="compositionally biased region" description="Low complexity" evidence="1">
    <location>
        <begin position="55"/>
        <end position="81"/>
    </location>
</feature>
<keyword evidence="3" id="KW-1185">Reference proteome</keyword>
<name>A0A917SMG7_9RHOB</name>
<evidence type="ECO:0000313" key="3">
    <source>
        <dbReference type="Proteomes" id="UP000649829"/>
    </source>
</evidence>
<evidence type="ECO:0000256" key="1">
    <source>
        <dbReference type="SAM" id="MobiDB-lite"/>
    </source>
</evidence>